<dbReference type="STRING" id="1441095.AM592_04755"/>
<proteinExistence type="inferred from homology"/>
<dbReference type="SUPFAM" id="SSF49464">
    <property type="entry name" value="Carboxypeptidase regulatory domain-like"/>
    <property type="match status" value="2"/>
</dbReference>
<keyword evidence="2 6" id="KW-0645">Protease</keyword>
<dbReference type="PROSITE" id="PS00137">
    <property type="entry name" value="SUBTILASE_HIS"/>
    <property type="match status" value="1"/>
</dbReference>
<feature type="domain" description="Peptidase S8/S53" evidence="10">
    <location>
        <begin position="222"/>
        <end position="508"/>
    </location>
</feature>
<reference evidence="12 13" key="2">
    <citation type="journal article" date="2016" name="Int. J. Syst. Evol. Microbiol.">
        <title>Bacillus gobiensis sp. nov., isolated from a soil sample.</title>
        <authorList>
            <person name="Liu B."/>
            <person name="Liu G.H."/>
            <person name="Cetin S."/>
            <person name="Schumann P."/>
            <person name="Pan Z.Z."/>
            <person name="Chen Q.Q."/>
        </authorList>
    </citation>
    <scope>NUCLEOTIDE SEQUENCE [LARGE SCALE GENOMIC DNA]</scope>
    <source>
        <strain evidence="12 13">FJAT-4402</strain>
    </source>
</reference>
<dbReference type="Pfam" id="PF13620">
    <property type="entry name" value="CarboxypepD_reg"/>
    <property type="match status" value="1"/>
</dbReference>
<keyword evidence="4 6" id="KW-0720">Serine protease</keyword>
<gene>
    <name evidence="12" type="ORF">AM592_04755</name>
</gene>
<dbReference type="PROSITE" id="PS51892">
    <property type="entry name" value="SUBTILASE"/>
    <property type="match status" value="1"/>
</dbReference>
<evidence type="ECO:0000256" key="3">
    <source>
        <dbReference type="ARBA" id="ARBA00022801"/>
    </source>
</evidence>
<dbReference type="InterPro" id="IPR051048">
    <property type="entry name" value="Peptidase_S8/S53_subtilisin"/>
</dbReference>
<accession>A0A0M4FYB9</accession>
<comment type="similarity">
    <text evidence="1 6">Belongs to the peptidase S8 family.</text>
</comment>
<evidence type="ECO:0000256" key="7">
    <source>
        <dbReference type="SAM" id="Coils"/>
    </source>
</evidence>
<feature type="signal peptide" evidence="9">
    <location>
        <begin position="1"/>
        <end position="32"/>
    </location>
</feature>
<feature type="active site" description="Charge relay system" evidence="5 6">
    <location>
        <position position="456"/>
    </location>
</feature>
<keyword evidence="9" id="KW-0732">Signal</keyword>
<feature type="domain" description="Inhibitor I9" evidence="11">
    <location>
        <begin position="68"/>
        <end position="177"/>
    </location>
</feature>
<dbReference type="Gene3D" id="2.60.40.10">
    <property type="entry name" value="Immunoglobulins"/>
    <property type="match status" value="2"/>
</dbReference>
<feature type="active site" description="Charge relay system" evidence="5 6">
    <location>
        <position position="278"/>
    </location>
</feature>
<keyword evidence="13" id="KW-1185">Reference proteome</keyword>
<evidence type="ECO:0000256" key="2">
    <source>
        <dbReference type="ARBA" id="ARBA00022670"/>
    </source>
</evidence>
<feature type="region of interest" description="Disordered" evidence="8">
    <location>
        <begin position="811"/>
        <end position="844"/>
    </location>
</feature>
<dbReference type="PIRSF" id="PIRSF015477">
    <property type="entry name" value="Bpr"/>
    <property type="match status" value="1"/>
</dbReference>
<dbReference type="Pfam" id="PF09136">
    <property type="entry name" value="Glucodextran_B"/>
    <property type="match status" value="2"/>
</dbReference>
<dbReference type="CDD" id="cd07481">
    <property type="entry name" value="Peptidases_S8_BacillopeptidaseF-like"/>
    <property type="match status" value="1"/>
</dbReference>
<dbReference type="GO" id="GO:0004252">
    <property type="term" value="F:serine-type endopeptidase activity"/>
    <property type="evidence" value="ECO:0007669"/>
    <property type="project" value="UniProtKB-UniRule"/>
</dbReference>
<dbReference type="PANTHER" id="PTHR43399">
    <property type="entry name" value="SUBTILISIN-RELATED"/>
    <property type="match status" value="1"/>
</dbReference>
<feature type="chain" id="PRO_5005794528" evidence="9">
    <location>
        <begin position="33"/>
        <end position="1445"/>
    </location>
</feature>
<evidence type="ECO:0000256" key="8">
    <source>
        <dbReference type="SAM" id="MobiDB-lite"/>
    </source>
</evidence>
<evidence type="ECO:0000313" key="12">
    <source>
        <dbReference type="EMBL" id="ALC84105.1"/>
    </source>
</evidence>
<dbReference type="GO" id="GO:0006508">
    <property type="term" value="P:proteolysis"/>
    <property type="evidence" value="ECO:0007669"/>
    <property type="project" value="UniProtKB-KW"/>
</dbReference>
<evidence type="ECO:0000259" key="10">
    <source>
        <dbReference type="Pfam" id="PF00082"/>
    </source>
</evidence>
<dbReference type="InterPro" id="IPR012103">
    <property type="entry name" value="Pept_S8A_Bpr"/>
</dbReference>
<dbReference type="PANTHER" id="PTHR43399:SF4">
    <property type="entry name" value="CELL WALL-ASSOCIATED PROTEASE"/>
    <property type="match status" value="1"/>
</dbReference>
<keyword evidence="7" id="KW-0175">Coiled coil</keyword>
<dbReference type="Gene3D" id="3.40.50.200">
    <property type="entry name" value="Peptidase S8/S53 domain"/>
    <property type="match status" value="1"/>
</dbReference>
<dbReference type="SUPFAM" id="SSF52743">
    <property type="entry name" value="Subtilisin-like"/>
    <property type="match status" value="1"/>
</dbReference>
<dbReference type="InterPro" id="IPR023828">
    <property type="entry name" value="Peptidase_S8_Ser-AS"/>
</dbReference>
<feature type="active site" description="Charge relay system" evidence="5 6">
    <location>
        <position position="231"/>
    </location>
</feature>
<dbReference type="SUPFAM" id="SSF49899">
    <property type="entry name" value="Concanavalin A-like lectins/glucanases"/>
    <property type="match status" value="1"/>
</dbReference>
<dbReference type="FunFam" id="3.40.50.200:FF:000043">
    <property type="entry name" value="Peptidase S8"/>
    <property type="match status" value="1"/>
</dbReference>
<dbReference type="InterPro" id="IPR015500">
    <property type="entry name" value="Peptidase_S8_subtilisin-rel"/>
</dbReference>
<evidence type="ECO:0000259" key="11">
    <source>
        <dbReference type="Pfam" id="PF05922"/>
    </source>
</evidence>
<evidence type="ECO:0000256" key="6">
    <source>
        <dbReference type="PROSITE-ProRule" id="PRU01240"/>
    </source>
</evidence>
<dbReference type="InterPro" id="IPR033857">
    <property type="entry name" value="Bacillopeptidase_F"/>
</dbReference>
<keyword evidence="3 6" id="KW-0378">Hydrolase</keyword>
<dbReference type="InterPro" id="IPR022398">
    <property type="entry name" value="Peptidase_S8_His-AS"/>
</dbReference>
<dbReference type="InterPro" id="IPR000209">
    <property type="entry name" value="Peptidase_S8/S53_dom"/>
</dbReference>
<dbReference type="Gene3D" id="2.60.120.200">
    <property type="match status" value="1"/>
</dbReference>
<sequence length="1445" mass="155632">MFLLSKTKKKVIGSFLSAVIIGSLVLPNAASAETKPVSTSIKQTVASSASGKISKRLEEQFKKDDKVTYLIKLKDQVDTKKVAQEAENKAKSRALTAAKTEYQKRSAVVTSLRANAEETQRELKKYLEKQKEIGKADHIQSFYIVNGLAVETSKDVLEKIAALPEVEKILPNETRQLYQSGQKSYAGLPKIEDQKAIPAAEGVEWNIDQIYAPAAWNLGYDGAGTVVASIDTGVQWDHPALKEKYKGYDPAAPDSPNHEYSWFDAVDGQGTPFDDLGHGTHVTGTMVGSEPDGSNKIGVAPGAKWMAVKAFSADGGTDVDLLEAGEWILAPKDAEGNPHPEMAPDVVNNSWGGGPGLDEWYREMVQAWKAAEIFPEFSAGNTTLTNPGGPGSIATPANYPESFATGATDINNNLASFSLQGPSPYGELKPDISAPGVNIRSSVPGSNYEGGWNGTSMAGPHVSAVAALLRQVNANITVEEMEEILIDTALPLTDGTFPESPNNGYGHGLVNAFDAVSALSQGLGTIKGQVTKEGEDTEAPVLHHNPPAEVFEGAEIPLQVTAADNISITSVQLTYKTETTDWTTVEASRVEGDFKNGTYDAVIPPLGGSALQYKWVIKDFGQNVVESEVFDVQILSALTTGYVQNFVNSPVGWTSYGTNNSWEWGKPASGPGTAVSGEKVYVTNLDGTYDNSANMNLQMPPVAVPESGNLFLQFKQWYDLETNYDYGYIYVLPEEEENWVQLASFNGRTSSWIDGEVNLSEYSGQTISVMFNVHTDGSVLKEGWYLDDIKLSDTSIGTAGKKQIGIVEKAQDAASKEKTDEPQVDPKKAKPADRISDKNGGTKEIAPNILPLRAEVSVLETGKSTYSNAGTGLYELTHASGDYTLKAETYGFESSNQSVTVEADGTSTANFVLEELPKGTISGTVTNKATGQPIENATIYLVEDAQVAPVHTNANGEYSLTAYEGSYSVKITAPGFYSSESTTDLTGDVSLDFQLEPFIGYPGEIGYDDASAENAKVFYEAGNGWAVKMSLNEGEDKALVRGGLFRFWDTEWPVPGGTEFAVEVWDATGPNGAPGKKLAGPVIGEAQRNGEWTTVDLSQEGIIVEGDFYLVYIQTKANPDAPGLATDENGPLSERSWQFVGGSWSQTLAEEGNYMIRALVDYEVTPPVITSPEDGTFTKHRQTVIEGTSSPGTTVKIFNGEEEAASVETSEDGTFSKEITLNDGENVITAKVSAENGTTDPSEPVTIVLDQSKPELTITSPSEGDKLNRETVTVTGTAADENLDWVKVNGKKTSVEDGRYSERILLNNGANTIKVVAQDLAGNKVTKNITIDVKYTKPEITNLLPTEDKELKAGESVKIEFNSEPDLDATFVIRMPLTNARAGVQNAIELPLREVSEGKYEGYCTATNTIKAAGAEIEVIVRDDYGNETRKTAEGKLYIHAKMPK</sequence>
<dbReference type="InterPro" id="IPR036852">
    <property type="entry name" value="Peptidase_S8/S53_dom_sf"/>
</dbReference>
<dbReference type="PROSITE" id="PS00138">
    <property type="entry name" value="SUBTILASE_SER"/>
    <property type="match status" value="1"/>
</dbReference>
<dbReference type="EMBL" id="CP012600">
    <property type="protein sequence ID" value="ALC84105.1"/>
    <property type="molecule type" value="Genomic_DNA"/>
</dbReference>
<dbReference type="Gene3D" id="2.60.40.1120">
    <property type="entry name" value="Carboxypeptidase-like, regulatory domain"/>
    <property type="match status" value="2"/>
</dbReference>
<name>A0A0M4FYB9_9BACI</name>
<reference evidence="13" key="1">
    <citation type="submission" date="2015-08" db="EMBL/GenBank/DDBJ databases">
        <title>Genome sequencing project for genomic taxonomy and phylogenomics of Bacillus-like bacteria.</title>
        <authorList>
            <person name="Liu B."/>
            <person name="Wang J."/>
            <person name="Zhu Y."/>
            <person name="Liu G."/>
            <person name="Chen Q."/>
            <person name="Chen Z."/>
            <person name="Lan J."/>
            <person name="Che J."/>
            <person name="Ge C."/>
            <person name="Shi H."/>
            <person name="Pan Z."/>
            <person name="Liu X."/>
        </authorList>
    </citation>
    <scope>NUCLEOTIDE SEQUENCE [LARGE SCALE GENOMIC DNA]</scope>
    <source>
        <strain evidence="13">FJAT-4402</strain>
    </source>
</reference>
<feature type="coiled-coil region" evidence="7">
    <location>
        <begin position="109"/>
        <end position="136"/>
    </location>
</feature>
<protein>
    <submittedName>
        <fullName evidence="12">Peptidase S8</fullName>
    </submittedName>
</protein>
<dbReference type="Proteomes" id="UP000067625">
    <property type="component" value="Chromosome"/>
</dbReference>
<evidence type="ECO:0000256" key="5">
    <source>
        <dbReference type="PIRSR" id="PIRSR015477-1"/>
    </source>
</evidence>
<dbReference type="InterPro" id="IPR013783">
    <property type="entry name" value="Ig-like_fold"/>
</dbReference>
<evidence type="ECO:0000256" key="4">
    <source>
        <dbReference type="ARBA" id="ARBA00022825"/>
    </source>
</evidence>
<dbReference type="Pfam" id="PF00082">
    <property type="entry name" value="Peptidase_S8"/>
    <property type="match status" value="1"/>
</dbReference>
<dbReference type="InterPro" id="IPR013320">
    <property type="entry name" value="ConA-like_dom_sf"/>
</dbReference>
<feature type="compositionally biased region" description="Basic and acidic residues" evidence="8">
    <location>
        <begin position="811"/>
        <end position="841"/>
    </location>
</feature>
<dbReference type="InterPro" id="IPR008969">
    <property type="entry name" value="CarboxyPept-like_regulatory"/>
</dbReference>
<dbReference type="InterPro" id="IPR010259">
    <property type="entry name" value="S8pro/Inhibitor_I9"/>
</dbReference>
<evidence type="ECO:0000256" key="1">
    <source>
        <dbReference type="ARBA" id="ARBA00011073"/>
    </source>
</evidence>
<evidence type="ECO:0000256" key="9">
    <source>
        <dbReference type="SAM" id="SignalP"/>
    </source>
</evidence>
<dbReference type="PATRIC" id="fig|1441095.3.peg.1044"/>
<dbReference type="PRINTS" id="PR00723">
    <property type="entry name" value="SUBTILISIN"/>
</dbReference>
<evidence type="ECO:0000313" key="13">
    <source>
        <dbReference type="Proteomes" id="UP000067625"/>
    </source>
</evidence>
<organism evidence="12 13">
    <name type="scientific">Bacillus gobiensis</name>
    <dbReference type="NCBI Taxonomy" id="1441095"/>
    <lineage>
        <taxon>Bacteria</taxon>
        <taxon>Bacillati</taxon>
        <taxon>Bacillota</taxon>
        <taxon>Bacilli</taxon>
        <taxon>Bacillales</taxon>
        <taxon>Bacillaceae</taxon>
        <taxon>Bacillus</taxon>
    </lineage>
</organism>
<dbReference type="Pfam" id="PF20773">
    <property type="entry name" value="InhA-like_MAM"/>
    <property type="match status" value="1"/>
</dbReference>
<dbReference type="Pfam" id="PF05922">
    <property type="entry name" value="Inhibitor_I9"/>
    <property type="match status" value="1"/>
</dbReference>